<dbReference type="STRING" id="1220188.A0A4S3JGZ5"/>
<proteinExistence type="predicted"/>
<dbReference type="Proteomes" id="UP000308092">
    <property type="component" value="Unassembled WGS sequence"/>
</dbReference>
<reference evidence="3 4" key="1">
    <citation type="submission" date="2019-03" db="EMBL/GenBank/DDBJ databases">
        <title>The genome sequence of a newly discovered highly antifungal drug resistant Aspergillus species, Aspergillus tanneri NIH 1004.</title>
        <authorList>
            <person name="Mounaud S."/>
            <person name="Singh I."/>
            <person name="Joardar V."/>
            <person name="Pakala S."/>
            <person name="Pakala S."/>
            <person name="Venepally P."/>
            <person name="Hoover J."/>
            <person name="Nierman W."/>
            <person name="Chung J."/>
            <person name="Losada L."/>
        </authorList>
    </citation>
    <scope>NUCLEOTIDE SEQUENCE [LARGE SCALE GENOMIC DNA]</scope>
    <source>
        <strain evidence="3 4">NIH1004</strain>
    </source>
</reference>
<dbReference type="Proteomes" id="UP000324241">
    <property type="component" value="Unassembled WGS sequence"/>
</dbReference>
<comment type="caution">
    <text evidence="3">The sequence shown here is derived from an EMBL/GenBank/DDBJ whole genome shotgun (WGS) entry which is preliminary data.</text>
</comment>
<dbReference type="EMBL" id="QUQM01000008">
    <property type="protein sequence ID" value="KAA8642363.1"/>
    <property type="molecule type" value="Genomic_DNA"/>
</dbReference>
<gene>
    <name evidence="2" type="ORF">ATNIH1004_011307</name>
    <name evidence="3" type="ORF">EYZ11_006002</name>
</gene>
<evidence type="ECO:0000313" key="3">
    <source>
        <dbReference type="EMBL" id="THC94520.1"/>
    </source>
</evidence>
<reference evidence="2 5" key="2">
    <citation type="submission" date="2019-08" db="EMBL/GenBank/DDBJ databases">
        <title>The genome sequence of a newly discovered highly antifungal drug resistant Aspergillus species, Aspergillus tanneri NIH 1004.</title>
        <authorList>
            <person name="Mounaud S."/>
            <person name="Singh I."/>
            <person name="Joardar V."/>
            <person name="Pakala S."/>
            <person name="Pakala S."/>
            <person name="Venepally P."/>
            <person name="Chung J.K."/>
            <person name="Losada L."/>
            <person name="Nierman W.C."/>
        </authorList>
    </citation>
    <scope>NUCLEOTIDE SEQUENCE [LARGE SCALE GENOMIC DNA]</scope>
    <source>
        <strain evidence="2 5">NIH1004</strain>
    </source>
</reference>
<dbReference type="VEuPathDB" id="FungiDB:EYZ11_006002"/>
<sequence length="226" mass="25911">MEDLETRAPSDSNQRRSSWRAKCRERLAAHIEEALGLQVKPDDVRLKTDEETRYEWQVDDPSLWPFFNKQLSKHSVGAYMALYYGVGNSFRAVEHNKSHNRLLGHPLQERVYALEVKNQKLTEELKVTKEHLGVLEKENTSLEKENTALMKEKTALKENVRGYEECIAKQRTELEDKVTAQQAAHKWMSMTACYQAQCSTGLSQAISFLEGLRADISPDEVPNIST</sequence>
<dbReference type="EMBL" id="SOSA01000203">
    <property type="protein sequence ID" value="THC94520.1"/>
    <property type="molecule type" value="Genomic_DNA"/>
</dbReference>
<evidence type="ECO:0000313" key="2">
    <source>
        <dbReference type="EMBL" id="KAA8642363.1"/>
    </source>
</evidence>
<evidence type="ECO:0000313" key="4">
    <source>
        <dbReference type="Proteomes" id="UP000308092"/>
    </source>
</evidence>
<name>A0A4S3JGZ5_9EURO</name>
<evidence type="ECO:0000313" key="5">
    <source>
        <dbReference type="Proteomes" id="UP000324241"/>
    </source>
</evidence>
<feature type="coiled-coil region" evidence="1">
    <location>
        <begin position="118"/>
        <end position="159"/>
    </location>
</feature>
<keyword evidence="1" id="KW-0175">Coiled coil</keyword>
<dbReference type="AlphaFoldDB" id="A0A4S3JGZ5"/>
<dbReference type="OrthoDB" id="5428321at2759"/>
<dbReference type="RefSeq" id="XP_033421725.1">
    <property type="nucleotide sequence ID" value="XM_033575870.1"/>
</dbReference>
<accession>A0A4S3JGZ5</accession>
<keyword evidence="4" id="KW-1185">Reference proteome</keyword>
<organism evidence="3 4">
    <name type="scientific">Aspergillus tanneri</name>
    <dbReference type="NCBI Taxonomy" id="1220188"/>
    <lineage>
        <taxon>Eukaryota</taxon>
        <taxon>Fungi</taxon>
        <taxon>Dikarya</taxon>
        <taxon>Ascomycota</taxon>
        <taxon>Pezizomycotina</taxon>
        <taxon>Eurotiomycetes</taxon>
        <taxon>Eurotiomycetidae</taxon>
        <taxon>Eurotiales</taxon>
        <taxon>Aspergillaceae</taxon>
        <taxon>Aspergillus</taxon>
        <taxon>Aspergillus subgen. Circumdati</taxon>
    </lineage>
</organism>
<evidence type="ECO:0000256" key="1">
    <source>
        <dbReference type="SAM" id="Coils"/>
    </source>
</evidence>
<dbReference type="GeneID" id="54334008"/>
<protein>
    <submittedName>
        <fullName evidence="3">Uncharacterized protein</fullName>
    </submittedName>
</protein>